<evidence type="ECO:0000259" key="2">
    <source>
        <dbReference type="SMART" id="SM00587"/>
    </source>
</evidence>
<gene>
    <name evidence="3" type="primary">CSON001337</name>
</gene>
<reference evidence="4" key="2">
    <citation type="submission" date="2018-07" db="EMBL/GenBank/DDBJ databases">
        <authorList>
            <person name="Quirk P.G."/>
            <person name="Krulwich T.A."/>
        </authorList>
    </citation>
    <scope>NUCLEOTIDE SEQUENCE</scope>
</reference>
<dbReference type="InterPro" id="IPR015897">
    <property type="entry name" value="CHK_kinase-like"/>
</dbReference>
<dbReference type="PANTHER" id="PTHR11012:SF54">
    <property type="entry name" value="CHK KINASE-LIKE DOMAIN-CONTAINING PROTEIN"/>
    <property type="match status" value="1"/>
</dbReference>
<dbReference type="SMART" id="SM00587">
    <property type="entry name" value="CHK"/>
    <property type="match status" value="2"/>
</dbReference>
<feature type="domain" description="CHK kinase-like" evidence="2">
    <location>
        <begin position="457"/>
        <end position="620"/>
    </location>
</feature>
<proteinExistence type="predicted"/>
<dbReference type="PANTHER" id="PTHR11012">
    <property type="entry name" value="PROTEIN KINASE-LIKE DOMAIN-CONTAINING"/>
    <property type="match status" value="1"/>
</dbReference>
<dbReference type="EMBL" id="UFQT01000011">
    <property type="protein sequence ID" value="SSX17575.1"/>
    <property type="molecule type" value="Genomic_DNA"/>
</dbReference>
<protein>
    <submittedName>
        <fullName evidence="3">CSON001337 protein</fullName>
    </submittedName>
</protein>
<feature type="region of interest" description="Disordered" evidence="1">
    <location>
        <begin position="765"/>
        <end position="875"/>
    </location>
</feature>
<dbReference type="InterPro" id="IPR004119">
    <property type="entry name" value="EcKL"/>
</dbReference>
<feature type="compositionally biased region" description="Basic and acidic residues" evidence="1">
    <location>
        <begin position="789"/>
        <end position="804"/>
    </location>
</feature>
<feature type="domain" description="CHK kinase-like" evidence="2">
    <location>
        <begin position="149"/>
        <end position="341"/>
    </location>
</feature>
<reference evidence="3" key="1">
    <citation type="submission" date="2018-04" db="EMBL/GenBank/DDBJ databases">
        <authorList>
            <person name="Go L.Y."/>
            <person name="Mitchell J.A."/>
        </authorList>
    </citation>
    <scope>NUCLEOTIDE SEQUENCE</scope>
    <source>
        <tissue evidence="3">Whole organism</tissue>
    </source>
</reference>
<feature type="compositionally biased region" description="Basic residues" evidence="1">
    <location>
        <begin position="837"/>
        <end position="851"/>
    </location>
</feature>
<dbReference type="Pfam" id="PF02958">
    <property type="entry name" value="EcKL"/>
    <property type="match status" value="2"/>
</dbReference>
<dbReference type="EMBL" id="UFQS01000011">
    <property type="protein sequence ID" value="SSW97189.1"/>
    <property type="molecule type" value="Genomic_DNA"/>
</dbReference>
<accession>A0A336JXG8</accession>
<dbReference type="InterPro" id="IPR011009">
    <property type="entry name" value="Kinase-like_dom_sf"/>
</dbReference>
<dbReference type="VEuPathDB" id="VectorBase:CSON001337"/>
<name>A0A336JXG8_CULSO</name>
<evidence type="ECO:0000313" key="3">
    <source>
        <dbReference type="EMBL" id="SSW97189.1"/>
    </source>
</evidence>
<dbReference type="Gene3D" id="3.90.1200.10">
    <property type="match status" value="2"/>
</dbReference>
<evidence type="ECO:0000256" key="1">
    <source>
        <dbReference type="SAM" id="MobiDB-lite"/>
    </source>
</evidence>
<sequence length="875" mass="102374">MSSEQESQIQLKMKVPSLEELSDFVRNALDAVAKKENFKDYTIDIEPGANIGDGFMGLMLQITYKGVKNDNDKETELSVMCKIPPLSKARRDHFNTNLIFEREIIIYQEYFPLIKNYQKEKGIGFEEGFFNYPKVYFAGLDKSSGEAAIIMENMKKSGYANASKFKTIDFTHARLVMQGLGRLHALSYGLKLQKPEIFKKYLLDDVLCEMVTRPETEQMWENFFQQAINSLNPEEESMKQKLELFKKNIKKELTILTSPVEAEPFTVLNHGDCWINNFMFHFDREVPTHIKFIDFQIARYVSPVLDLVYFIFASTDKKLRDEHYDDLIKTYHNSLCKLLQRLGENPHNVMSFEALQDQLKKFGRFGMPMALMLIPATTMQSHDIPDMDKMAEMMQKAKVNGGKFEETEDTKVMQEKYLEQGKRVAGQSKGIKENEGFYNFPKCYFAGYDKETDDAVVIMEDLRDIGYSMLQEPEVFKTFMYKDVLTEMMHREEFIQMFQNYFDQTIQVLEPNETTIKEKLTKFKENFTDELNFLLNAEEGEPFSVLNHGDCWINNFLFHHNANNLPDNIKFIDYQISRYVSPVLDLMYFIFASTDKSFRDKHYDDLIKIYHNSFCKFLKRLGENPEELFPFEKLEKQLKKFGRFGMPMALMLVPIISTETKDLPDFDRMAELMEEFKKGDDMSDEAKHYMQLSMESAKRVAVRTRDVAIDMVRGFDENNGRVIVKLALGQKPIMLGEKFVQLVTSEEFQKYGKVPVSTIQEKKHNGKYGLITNNTEQKKNENESFIPSRDSRDKRRSPSNERYKSSGSRHKSSKHNLKSRDYSRSSDSESDSDRDRDRRKKSSKSSKHRSHSSYERKSDKKKFKKNKRGRSRSRS</sequence>
<feature type="compositionally biased region" description="Basic residues" evidence="1">
    <location>
        <begin position="859"/>
        <end position="875"/>
    </location>
</feature>
<feature type="compositionally biased region" description="Basic and acidic residues" evidence="1">
    <location>
        <begin position="818"/>
        <end position="836"/>
    </location>
</feature>
<dbReference type="AlphaFoldDB" id="A0A336JXG8"/>
<organism evidence="3">
    <name type="scientific">Culicoides sonorensis</name>
    <name type="common">Biting midge</name>
    <dbReference type="NCBI Taxonomy" id="179676"/>
    <lineage>
        <taxon>Eukaryota</taxon>
        <taxon>Metazoa</taxon>
        <taxon>Ecdysozoa</taxon>
        <taxon>Arthropoda</taxon>
        <taxon>Hexapoda</taxon>
        <taxon>Insecta</taxon>
        <taxon>Pterygota</taxon>
        <taxon>Neoptera</taxon>
        <taxon>Endopterygota</taxon>
        <taxon>Diptera</taxon>
        <taxon>Nematocera</taxon>
        <taxon>Chironomoidea</taxon>
        <taxon>Ceratopogonidae</taxon>
        <taxon>Ceratopogoninae</taxon>
        <taxon>Culicoides</taxon>
        <taxon>Monoculicoides</taxon>
    </lineage>
</organism>
<evidence type="ECO:0000313" key="4">
    <source>
        <dbReference type="EMBL" id="SSX17575.1"/>
    </source>
</evidence>
<feature type="compositionally biased region" description="Basic residues" evidence="1">
    <location>
        <begin position="807"/>
        <end position="817"/>
    </location>
</feature>
<dbReference type="SUPFAM" id="SSF56112">
    <property type="entry name" value="Protein kinase-like (PK-like)"/>
    <property type="match status" value="2"/>
</dbReference>